<keyword evidence="1" id="KW-1133">Transmembrane helix</keyword>
<proteinExistence type="predicted"/>
<organism evidence="2 3">
    <name type="scientific">Pseudoalteromonas amylolytica</name>
    <dbReference type="NCBI Taxonomy" id="1859457"/>
    <lineage>
        <taxon>Bacteria</taxon>
        <taxon>Pseudomonadati</taxon>
        <taxon>Pseudomonadota</taxon>
        <taxon>Gammaproteobacteria</taxon>
        <taxon>Alteromonadales</taxon>
        <taxon>Pseudoalteromonadaceae</taxon>
        <taxon>Pseudoalteromonas</taxon>
    </lineage>
</organism>
<evidence type="ECO:0000256" key="1">
    <source>
        <dbReference type="SAM" id="Phobius"/>
    </source>
</evidence>
<dbReference type="STRING" id="1859457.BET10_16895"/>
<evidence type="ECO:0000313" key="2">
    <source>
        <dbReference type="EMBL" id="OHU89793.1"/>
    </source>
</evidence>
<keyword evidence="1" id="KW-0812">Transmembrane</keyword>
<dbReference type="Proteomes" id="UP000179786">
    <property type="component" value="Unassembled WGS sequence"/>
</dbReference>
<dbReference type="EMBL" id="MKJU01000028">
    <property type="protein sequence ID" value="OHU89793.1"/>
    <property type="molecule type" value="Genomic_DNA"/>
</dbReference>
<accession>A0A1S1MN06</accession>
<sequence length="73" mass="8347">MNELILLFIAVCGYLIPLAIILGSKRTKGHEKNGWLIGTIVFSWLTLLLYFSIVPKGGVQVEKDKRTRSRHRH</sequence>
<name>A0A1S1MN06_9GAMM</name>
<feature type="transmembrane region" description="Helical" evidence="1">
    <location>
        <begin position="6"/>
        <end position="23"/>
    </location>
</feature>
<dbReference type="OrthoDB" id="6388451at2"/>
<dbReference type="RefSeq" id="WP_070986418.1">
    <property type="nucleotide sequence ID" value="NZ_MKJU01000028.1"/>
</dbReference>
<dbReference type="AlphaFoldDB" id="A0A1S1MN06"/>
<keyword evidence="3" id="KW-1185">Reference proteome</keyword>
<evidence type="ECO:0008006" key="4">
    <source>
        <dbReference type="Google" id="ProtNLM"/>
    </source>
</evidence>
<feature type="transmembrane region" description="Helical" evidence="1">
    <location>
        <begin position="35"/>
        <end position="53"/>
    </location>
</feature>
<keyword evidence="1" id="KW-0472">Membrane</keyword>
<comment type="caution">
    <text evidence="2">The sequence shown here is derived from an EMBL/GenBank/DDBJ whole genome shotgun (WGS) entry which is preliminary data.</text>
</comment>
<gene>
    <name evidence="2" type="ORF">BET10_16895</name>
</gene>
<protein>
    <recommendedName>
        <fullName evidence="4">Cardiolipin synthase N-terminal domain-containing protein</fullName>
    </recommendedName>
</protein>
<evidence type="ECO:0000313" key="3">
    <source>
        <dbReference type="Proteomes" id="UP000179786"/>
    </source>
</evidence>
<reference evidence="2 3" key="1">
    <citation type="submission" date="2016-09" db="EMBL/GenBank/DDBJ databases">
        <title>Pseudoalteromonas amylolytica sp. nov., isolated from the surface seawater.</title>
        <authorList>
            <person name="Wu Y.-H."/>
            <person name="Cheng H."/>
            <person name="Jin X.-B."/>
            <person name="Wang C.-S."/>
            <person name="Xu X.-W."/>
        </authorList>
    </citation>
    <scope>NUCLEOTIDE SEQUENCE [LARGE SCALE GENOMIC DNA]</scope>
    <source>
        <strain evidence="2 3">JW1</strain>
    </source>
</reference>